<dbReference type="EMBL" id="CP071793">
    <property type="protein sequence ID" value="QTD50016.1"/>
    <property type="molecule type" value="Genomic_DNA"/>
</dbReference>
<gene>
    <name evidence="1" type="ORF">J3U87_30910</name>
</gene>
<protein>
    <submittedName>
        <fullName evidence="1">Uncharacterized protein</fullName>
    </submittedName>
</protein>
<dbReference type="Proteomes" id="UP000663929">
    <property type="component" value="Chromosome"/>
</dbReference>
<reference evidence="1" key="1">
    <citation type="submission" date="2021-03" db="EMBL/GenBank/DDBJ databases">
        <title>Acanthopleuribacteraceae sp. M133.</title>
        <authorList>
            <person name="Wang G."/>
        </authorList>
    </citation>
    <scope>NUCLEOTIDE SEQUENCE</scope>
    <source>
        <strain evidence="1">M133</strain>
    </source>
</reference>
<evidence type="ECO:0000313" key="1">
    <source>
        <dbReference type="EMBL" id="QTD50016.1"/>
    </source>
</evidence>
<dbReference type="KEGG" id="scor:J3U87_30910"/>
<evidence type="ECO:0000313" key="2">
    <source>
        <dbReference type="Proteomes" id="UP000663929"/>
    </source>
</evidence>
<keyword evidence="2" id="KW-1185">Reference proteome</keyword>
<sequence>MMVWRLSGIWLWLSLTPLCLAYRFPNLEPISTQLETLRGLNFRKEVVAQRQNRVDFSAYVTRQLATVYPVESYDRVAEGLARLGMMAPTRNLLGQVKLLMETQAAAYYDPETDSFFVLDSAGQNPDTLASYAAHELVHALQDQHFDLMALVAEVDRDYRNGFRDEDRIMALRALVEGEANYLMTLWELNRELGSSSAEVGSQGLAITQSMSQMNLPQMLQMVRDSARHSAKRAGLDKAQLDTIGRIPGYLVHPFYAAYLKGAWFVASLRVEHGWDAVSRAYEDPPRSSEQILHPRKYFGEPEERDLPTSMRFEAPKWLKRKGWQGIDEAIHGEFYLRMWLERLEVPAKSAIAAAAGWDGDYYRAWRRTNGEVLVALSTTWDDAHEATQFTTTLRDTLTTRYGAGLKEAAPKTQNGAWRLRYECGEGLGTGLIVRHKREVFMVEGADLQTVQRLMRYLTRQPIFHVR</sequence>
<dbReference type="RefSeq" id="WP_237379647.1">
    <property type="nucleotide sequence ID" value="NZ_CP071793.1"/>
</dbReference>
<dbReference type="AlphaFoldDB" id="A0A8A4TJB7"/>
<accession>A0A8A4TJB7</accession>
<organism evidence="1 2">
    <name type="scientific">Sulfidibacter corallicola</name>
    <dbReference type="NCBI Taxonomy" id="2818388"/>
    <lineage>
        <taxon>Bacteria</taxon>
        <taxon>Pseudomonadati</taxon>
        <taxon>Acidobacteriota</taxon>
        <taxon>Holophagae</taxon>
        <taxon>Acanthopleuribacterales</taxon>
        <taxon>Acanthopleuribacteraceae</taxon>
        <taxon>Sulfidibacter</taxon>
    </lineage>
</organism>
<proteinExistence type="predicted"/>
<name>A0A8A4TJB7_SULCO</name>